<dbReference type="Proteomes" id="UP001497457">
    <property type="component" value="Chromosome 20rd"/>
</dbReference>
<accession>A0ABC9A9R5</accession>
<dbReference type="AlphaFoldDB" id="A0ABC9A9R5"/>
<dbReference type="PANTHER" id="PTHR33889:SF7">
    <property type="entry name" value="OS04G0681850 PROTEIN"/>
    <property type="match status" value="1"/>
</dbReference>
<protein>
    <recommendedName>
        <fullName evidence="1">DUF7769 domain-containing protein</fullName>
    </recommendedName>
</protein>
<dbReference type="EMBL" id="OZ075130">
    <property type="protein sequence ID" value="CAL4975571.1"/>
    <property type="molecule type" value="Genomic_DNA"/>
</dbReference>
<proteinExistence type="predicted"/>
<feature type="domain" description="DUF7769" evidence="1">
    <location>
        <begin position="103"/>
        <end position="150"/>
    </location>
</feature>
<name>A0ABC9A9R5_9POAL</name>
<evidence type="ECO:0000313" key="2">
    <source>
        <dbReference type="EMBL" id="CAL4975571.1"/>
    </source>
</evidence>
<gene>
    <name evidence="2" type="ORF">URODEC1_LOCUS53228</name>
</gene>
<sequence>MCRTAMAVHPFDLNLEPPVLDLNNPTDWNGIPDWDTPAHGLELDMAWEDGEQGDGVALGGGDENAAGLQDDVNEKDVVGPMGHGGVRGNAAGGSNMKKRRYYSDELKIAIYLELLAKTHPPVLHHGVSKAVALKFDVPVKVVQRVWRNGQDYGTIEGVKNKLVKNCGRKKIEIDVEAIKAVPLRERKTIQDLANALDVKKTTLYNRFKKGYFRRHTKENKKHLGMQGDLPLA</sequence>
<organism evidence="2 3">
    <name type="scientific">Urochloa decumbens</name>
    <dbReference type="NCBI Taxonomy" id="240449"/>
    <lineage>
        <taxon>Eukaryota</taxon>
        <taxon>Viridiplantae</taxon>
        <taxon>Streptophyta</taxon>
        <taxon>Embryophyta</taxon>
        <taxon>Tracheophyta</taxon>
        <taxon>Spermatophyta</taxon>
        <taxon>Magnoliopsida</taxon>
        <taxon>Liliopsida</taxon>
        <taxon>Poales</taxon>
        <taxon>Poaceae</taxon>
        <taxon>PACMAD clade</taxon>
        <taxon>Panicoideae</taxon>
        <taxon>Panicodae</taxon>
        <taxon>Paniceae</taxon>
        <taxon>Melinidinae</taxon>
        <taxon>Urochloa</taxon>
    </lineage>
</organism>
<evidence type="ECO:0000313" key="3">
    <source>
        <dbReference type="Proteomes" id="UP001497457"/>
    </source>
</evidence>
<dbReference type="Pfam" id="PF24964">
    <property type="entry name" value="DUF7769"/>
    <property type="match status" value="1"/>
</dbReference>
<evidence type="ECO:0000259" key="1">
    <source>
        <dbReference type="Pfam" id="PF24964"/>
    </source>
</evidence>
<reference evidence="2" key="1">
    <citation type="submission" date="2024-10" db="EMBL/GenBank/DDBJ databases">
        <authorList>
            <person name="Ryan C."/>
        </authorList>
    </citation>
    <scope>NUCLEOTIDE SEQUENCE [LARGE SCALE GENOMIC DNA]</scope>
</reference>
<dbReference type="InterPro" id="IPR056671">
    <property type="entry name" value="DUF7769"/>
</dbReference>
<dbReference type="PANTHER" id="PTHR33889">
    <property type="entry name" value="OS04G0681850 PROTEIN"/>
    <property type="match status" value="1"/>
</dbReference>
<keyword evidence="3" id="KW-1185">Reference proteome</keyword>